<evidence type="ECO:0000256" key="13">
    <source>
        <dbReference type="SAM" id="Phobius"/>
    </source>
</evidence>
<keyword evidence="5 13" id="KW-0812">Transmembrane</keyword>
<evidence type="ECO:0000259" key="16">
    <source>
        <dbReference type="Pfam" id="PF10613"/>
    </source>
</evidence>
<keyword evidence="6 13" id="KW-1133">Transmembrane helix</keyword>
<dbReference type="Pfam" id="PF00060">
    <property type="entry name" value="Lig_chan"/>
    <property type="match status" value="1"/>
</dbReference>
<evidence type="ECO:0000256" key="4">
    <source>
        <dbReference type="ARBA" id="ARBA00022475"/>
    </source>
</evidence>
<dbReference type="Pfam" id="PF10613">
    <property type="entry name" value="Lig_chan-Glu_bd"/>
    <property type="match status" value="1"/>
</dbReference>
<feature type="chain" id="PRO_5005487182" evidence="14">
    <location>
        <begin position="24"/>
        <end position="614"/>
    </location>
</feature>
<gene>
    <name evidence="17" type="primary">Dvir\GJ19368</name>
</gene>
<evidence type="ECO:0000256" key="2">
    <source>
        <dbReference type="ARBA" id="ARBA00008685"/>
    </source>
</evidence>
<organism evidence="17">
    <name type="scientific">Lepeophtheirus salmonis</name>
    <name type="common">Salmon louse</name>
    <name type="synonym">Caligus salmonis</name>
    <dbReference type="NCBI Taxonomy" id="72036"/>
    <lineage>
        <taxon>Eukaryota</taxon>
        <taxon>Metazoa</taxon>
        <taxon>Ecdysozoa</taxon>
        <taxon>Arthropoda</taxon>
        <taxon>Crustacea</taxon>
        <taxon>Multicrustacea</taxon>
        <taxon>Hexanauplia</taxon>
        <taxon>Copepoda</taxon>
        <taxon>Siphonostomatoida</taxon>
        <taxon>Caligidae</taxon>
        <taxon>Lepeophtheirus</taxon>
    </lineage>
</organism>
<dbReference type="SUPFAM" id="SSF53850">
    <property type="entry name" value="Periplasmic binding protein-like II"/>
    <property type="match status" value="1"/>
</dbReference>
<reference evidence="17" key="1">
    <citation type="submission" date="2014-05" db="EMBL/GenBank/DDBJ databases">
        <authorList>
            <person name="Chronopoulou M."/>
        </authorList>
    </citation>
    <scope>NUCLEOTIDE SEQUENCE</scope>
    <source>
        <tissue evidence="17">Whole organism</tissue>
    </source>
</reference>
<feature type="transmembrane region" description="Helical" evidence="13">
    <location>
        <begin position="348"/>
        <end position="368"/>
    </location>
</feature>
<feature type="transmembrane region" description="Helical" evidence="13">
    <location>
        <begin position="404"/>
        <end position="422"/>
    </location>
</feature>
<keyword evidence="7" id="KW-0406">Ion transport</keyword>
<dbReference type="EMBL" id="HACA01000637">
    <property type="protein sequence ID" value="CDW17998.1"/>
    <property type="molecule type" value="Transcribed_RNA"/>
</dbReference>
<evidence type="ECO:0000256" key="12">
    <source>
        <dbReference type="ARBA" id="ARBA00023303"/>
    </source>
</evidence>
<dbReference type="AlphaFoldDB" id="A0A0K2SW49"/>
<evidence type="ECO:0000256" key="11">
    <source>
        <dbReference type="ARBA" id="ARBA00023286"/>
    </source>
</evidence>
<dbReference type="GO" id="GO:0005886">
    <property type="term" value="C:plasma membrane"/>
    <property type="evidence" value="ECO:0007669"/>
    <property type="project" value="UniProtKB-SubCell"/>
</dbReference>
<evidence type="ECO:0000256" key="1">
    <source>
        <dbReference type="ARBA" id="ARBA00004651"/>
    </source>
</evidence>
<dbReference type="InterPro" id="IPR052192">
    <property type="entry name" value="Insect_Ionotropic_Sensory_Rcpt"/>
</dbReference>
<dbReference type="InterPro" id="IPR019594">
    <property type="entry name" value="Glu/Gly-bd"/>
</dbReference>
<evidence type="ECO:0000256" key="14">
    <source>
        <dbReference type="SAM" id="SignalP"/>
    </source>
</evidence>
<feature type="domain" description="Ionotropic glutamate receptor L-glutamate and glycine-binding" evidence="16">
    <location>
        <begin position="217"/>
        <end position="325"/>
    </location>
</feature>
<keyword evidence="10" id="KW-0325">Glycoprotein</keyword>
<keyword evidence="9" id="KW-0675">Receptor</keyword>
<evidence type="ECO:0000256" key="7">
    <source>
        <dbReference type="ARBA" id="ARBA00023065"/>
    </source>
</evidence>
<sequence length="614" mass="70510">LESMMTLHLFLFILFLCLGFSFGRDFLTPNGYKRISSNTNFLNFIFKKYKSEKAKCVNVITDHRHHQDEFDFESLHSQGLALQVFALHDVEKGDMRKACLFCHFYIISGKSKGLVRDFIQEFRQEMRLNTGKFTIITSSEDSFSLLYDSALQHTPNVLIIEIKSGVLGREGKYPVYLPLIEKDPKAYEKDFWNGSQLAINGFNIFKDVVHDMRGRILNIVAFHFPPYLLFNTFSNGTVYHTGYEYNLIKLIAKSINFEIGKISLPDDNKFWGSVKFDENGTAIPTGIIGNLYEYKADIGIANIYVSLERYEVVAFSVPYRFDYGIFVTRKPDSLPQWQAIIFPFDKQLWLALVITLIICIIFVNLYAFRHKEVFKRLYDGTFDLIHIVLDQSTSLTNSYMTQTFKVFLGIYIINMFIITLSYKGSLISVLTVPHVPPPIDTVKDLLDKSTVPMGGIGLSLINHGRNSPNQNVRKLIGDDYIKFDNAKDAFKACYEGKNDLIFSMLSAKFNILTDYTNEFGETQLHILNQKYKGFMSSYGFPMVNLYGREINRRIIQLFEGGIIGKIRRDTMEKGVRNSLSVETTKSQQPLNINNVQGVFLLWSLIILISIISFI</sequence>
<feature type="signal peptide" evidence="14">
    <location>
        <begin position="1"/>
        <end position="23"/>
    </location>
</feature>
<comment type="subcellular location">
    <subcellularLocation>
        <location evidence="1">Cell membrane</location>
        <topology evidence="1">Multi-pass membrane protein</topology>
    </subcellularLocation>
</comment>
<feature type="non-terminal residue" evidence="17">
    <location>
        <position position="614"/>
    </location>
</feature>
<proteinExistence type="inferred from homology"/>
<keyword evidence="14" id="KW-0732">Signal</keyword>
<keyword evidence="8 13" id="KW-0472">Membrane</keyword>
<feature type="non-terminal residue" evidence="17">
    <location>
        <position position="1"/>
    </location>
</feature>
<protein>
    <submittedName>
        <fullName evidence="17">Uncharacterized protein</fullName>
    </submittedName>
</protein>
<feature type="domain" description="Ionotropic glutamate receptor C-terminal" evidence="15">
    <location>
        <begin position="346"/>
        <end position="601"/>
    </location>
</feature>
<keyword evidence="11" id="KW-1071">Ligand-gated ion channel</keyword>
<evidence type="ECO:0000313" key="17">
    <source>
        <dbReference type="EMBL" id="CDW17998.1"/>
    </source>
</evidence>
<evidence type="ECO:0000256" key="8">
    <source>
        <dbReference type="ARBA" id="ARBA00023136"/>
    </source>
</evidence>
<keyword evidence="3" id="KW-0813">Transport</keyword>
<dbReference type="Gene3D" id="3.40.190.10">
    <property type="entry name" value="Periplasmic binding protein-like II"/>
    <property type="match status" value="1"/>
</dbReference>
<dbReference type="Gene3D" id="1.10.287.70">
    <property type="match status" value="1"/>
</dbReference>
<dbReference type="PANTHER" id="PTHR42643:SF24">
    <property type="entry name" value="IONOTROPIC RECEPTOR 60A"/>
    <property type="match status" value="1"/>
</dbReference>
<keyword evidence="4" id="KW-1003">Cell membrane</keyword>
<evidence type="ECO:0000256" key="6">
    <source>
        <dbReference type="ARBA" id="ARBA00022989"/>
    </source>
</evidence>
<evidence type="ECO:0000256" key="10">
    <source>
        <dbReference type="ARBA" id="ARBA00023180"/>
    </source>
</evidence>
<evidence type="ECO:0000259" key="15">
    <source>
        <dbReference type="Pfam" id="PF00060"/>
    </source>
</evidence>
<accession>A0A0K2SW49</accession>
<evidence type="ECO:0000256" key="5">
    <source>
        <dbReference type="ARBA" id="ARBA00022692"/>
    </source>
</evidence>
<dbReference type="PANTHER" id="PTHR42643">
    <property type="entry name" value="IONOTROPIC RECEPTOR 20A-RELATED"/>
    <property type="match status" value="1"/>
</dbReference>
<keyword evidence="12" id="KW-0407">Ion channel</keyword>
<evidence type="ECO:0000256" key="3">
    <source>
        <dbReference type="ARBA" id="ARBA00022448"/>
    </source>
</evidence>
<comment type="similarity">
    <text evidence="2">Belongs to the glutamate-gated ion channel (TC 1.A.10.1) family.</text>
</comment>
<dbReference type="InterPro" id="IPR001320">
    <property type="entry name" value="Iontro_rcpt_C"/>
</dbReference>
<evidence type="ECO:0000256" key="9">
    <source>
        <dbReference type="ARBA" id="ARBA00023170"/>
    </source>
</evidence>
<dbReference type="OrthoDB" id="5984008at2759"/>
<dbReference type="GO" id="GO:0050906">
    <property type="term" value="P:detection of stimulus involved in sensory perception"/>
    <property type="evidence" value="ECO:0007669"/>
    <property type="project" value="UniProtKB-ARBA"/>
</dbReference>
<name>A0A0K2SW49_LEPSM</name>
<dbReference type="GO" id="GO:0015276">
    <property type="term" value="F:ligand-gated monoatomic ion channel activity"/>
    <property type="evidence" value="ECO:0007669"/>
    <property type="project" value="InterPro"/>
</dbReference>